<evidence type="ECO:0000256" key="5">
    <source>
        <dbReference type="ARBA" id="ARBA00022989"/>
    </source>
</evidence>
<keyword evidence="4 8" id="KW-0812">Transmembrane</keyword>
<evidence type="ECO:0000256" key="8">
    <source>
        <dbReference type="SAM" id="Phobius"/>
    </source>
</evidence>
<evidence type="ECO:0008006" key="11">
    <source>
        <dbReference type="Google" id="ProtNLM"/>
    </source>
</evidence>
<feature type="transmembrane region" description="Helical" evidence="8">
    <location>
        <begin position="61"/>
        <end position="80"/>
    </location>
</feature>
<dbReference type="Proteomes" id="UP001501612">
    <property type="component" value="Unassembled WGS sequence"/>
</dbReference>
<dbReference type="Pfam" id="PF01899">
    <property type="entry name" value="MNHE"/>
    <property type="match status" value="1"/>
</dbReference>
<evidence type="ECO:0000256" key="4">
    <source>
        <dbReference type="ARBA" id="ARBA00022692"/>
    </source>
</evidence>
<accession>A0ABP5ADC7</accession>
<sequence>MSTRDDAAGAAADVPVDAGAAAAGTSGSGTASRLGPLRLLQWPMILWLTVVWTALWGNLSVLVVLSGVLVGVGVCLVFPLPPLRLGLALRPWPALVLAARFLADIVVASLEVAWVTLRRRRPTSAVIEVDLASDSDFVMTVVAEIVSLIPGSVIVEARRSTHTLFLHVLDVDDDADAESARRRVLAQERRVLRAFSPDPVPAPRESRGSTTHEEGDA</sequence>
<keyword evidence="3" id="KW-1003">Cell membrane</keyword>
<feature type="transmembrane region" description="Helical" evidence="8">
    <location>
        <begin position="92"/>
        <end position="117"/>
    </location>
</feature>
<keyword evidence="6 8" id="KW-0472">Membrane</keyword>
<dbReference type="PANTHER" id="PTHR34584">
    <property type="entry name" value="NA(+)/H(+) ANTIPORTER SUBUNIT E1"/>
    <property type="match status" value="1"/>
</dbReference>
<name>A0ABP5ADC7_9ACTN</name>
<comment type="subcellular location">
    <subcellularLocation>
        <location evidence="1">Cell membrane</location>
        <topology evidence="1">Multi-pass membrane protein</topology>
    </subcellularLocation>
</comment>
<dbReference type="PANTHER" id="PTHR34584:SF1">
    <property type="entry name" value="NA(+)_H(+) ANTIPORTER SUBUNIT E1"/>
    <property type="match status" value="1"/>
</dbReference>
<keyword evidence="5 8" id="KW-1133">Transmembrane helix</keyword>
<protein>
    <recommendedName>
        <fullName evidence="11">Na+/H+ antiporter subunit E</fullName>
    </recommendedName>
</protein>
<evidence type="ECO:0000256" key="6">
    <source>
        <dbReference type="ARBA" id="ARBA00023136"/>
    </source>
</evidence>
<evidence type="ECO:0000313" key="10">
    <source>
        <dbReference type="Proteomes" id="UP001501612"/>
    </source>
</evidence>
<feature type="compositionally biased region" description="Basic and acidic residues" evidence="7">
    <location>
        <begin position="204"/>
        <end position="217"/>
    </location>
</feature>
<dbReference type="RefSeq" id="WP_344003562.1">
    <property type="nucleotide sequence ID" value="NZ_BAAAMY010000001.1"/>
</dbReference>
<evidence type="ECO:0000313" key="9">
    <source>
        <dbReference type="EMBL" id="GAA1908089.1"/>
    </source>
</evidence>
<dbReference type="EMBL" id="BAAAMY010000001">
    <property type="protein sequence ID" value="GAA1908089.1"/>
    <property type="molecule type" value="Genomic_DNA"/>
</dbReference>
<comment type="caution">
    <text evidence="9">The sequence shown here is derived from an EMBL/GenBank/DDBJ whole genome shotgun (WGS) entry which is preliminary data.</text>
</comment>
<feature type="region of interest" description="Disordered" evidence="7">
    <location>
        <begin position="194"/>
        <end position="217"/>
    </location>
</feature>
<proteinExistence type="inferred from homology"/>
<evidence type="ECO:0000256" key="3">
    <source>
        <dbReference type="ARBA" id="ARBA00022475"/>
    </source>
</evidence>
<evidence type="ECO:0000256" key="1">
    <source>
        <dbReference type="ARBA" id="ARBA00004651"/>
    </source>
</evidence>
<reference evidence="10" key="1">
    <citation type="journal article" date="2019" name="Int. J. Syst. Evol. Microbiol.">
        <title>The Global Catalogue of Microorganisms (GCM) 10K type strain sequencing project: providing services to taxonomists for standard genome sequencing and annotation.</title>
        <authorList>
            <consortium name="The Broad Institute Genomics Platform"/>
            <consortium name="The Broad Institute Genome Sequencing Center for Infectious Disease"/>
            <person name="Wu L."/>
            <person name="Ma J."/>
        </authorList>
    </citation>
    <scope>NUCLEOTIDE SEQUENCE [LARGE SCALE GENOMIC DNA]</scope>
    <source>
        <strain evidence="10">JCM 14046</strain>
    </source>
</reference>
<feature type="transmembrane region" description="Helical" evidence="8">
    <location>
        <begin position="39"/>
        <end position="55"/>
    </location>
</feature>
<comment type="similarity">
    <text evidence="2">Belongs to the CPA3 antiporters (TC 2.A.63) subunit E family.</text>
</comment>
<evidence type="ECO:0000256" key="7">
    <source>
        <dbReference type="SAM" id="MobiDB-lite"/>
    </source>
</evidence>
<dbReference type="NCBIfam" id="NF006521">
    <property type="entry name" value="PRK08965.1-5"/>
    <property type="match status" value="1"/>
</dbReference>
<gene>
    <name evidence="9" type="ORF">GCM10009737_06270</name>
</gene>
<keyword evidence="10" id="KW-1185">Reference proteome</keyword>
<dbReference type="InterPro" id="IPR002758">
    <property type="entry name" value="Cation_antiport_E"/>
</dbReference>
<evidence type="ECO:0000256" key="2">
    <source>
        <dbReference type="ARBA" id="ARBA00006228"/>
    </source>
</evidence>
<organism evidence="9 10">
    <name type="scientific">Nocardioides lentus</name>
    <dbReference type="NCBI Taxonomy" id="338077"/>
    <lineage>
        <taxon>Bacteria</taxon>
        <taxon>Bacillati</taxon>
        <taxon>Actinomycetota</taxon>
        <taxon>Actinomycetes</taxon>
        <taxon>Propionibacteriales</taxon>
        <taxon>Nocardioidaceae</taxon>
        <taxon>Nocardioides</taxon>
    </lineage>
</organism>